<dbReference type="PROSITE" id="PS00972">
    <property type="entry name" value="USP_1"/>
    <property type="match status" value="1"/>
</dbReference>
<feature type="region of interest" description="Disordered" evidence="9">
    <location>
        <begin position="656"/>
        <end position="691"/>
    </location>
</feature>
<keyword evidence="5" id="KW-0833">Ubl conjugation pathway</keyword>
<dbReference type="Pfam" id="PF01926">
    <property type="entry name" value="MMR_HSR1"/>
    <property type="match status" value="1"/>
</dbReference>
<dbReference type="PANTHER" id="PTHR21646:SF24">
    <property type="entry name" value="UBIQUITIN CARBOXYL-TERMINAL HYDROLASE"/>
    <property type="match status" value="1"/>
</dbReference>
<dbReference type="Pfam" id="PF00443">
    <property type="entry name" value="UCH"/>
    <property type="match status" value="1"/>
</dbReference>
<keyword evidence="12" id="KW-1185">Reference proteome</keyword>
<feature type="compositionally biased region" description="Acidic residues" evidence="9">
    <location>
        <begin position="767"/>
        <end position="790"/>
    </location>
</feature>
<comment type="catalytic activity">
    <reaction evidence="1">
        <text>Thiol-dependent hydrolysis of ester, thioester, amide, peptide and isopeptide bonds formed by the C-terminal Gly of ubiquitin (a 76-residue protein attached to proteins as an intracellular targeting signal).</text>
        <dbReference type="EC" id="3.4.19.12"/>
    </reaction>
</comment>
<keyword evidence="6" id="KW-0378">Hydrolase</keyword>
<dbReference type="InterPro" id="IPR050185">
    <property type="entry name" value="Ub_carboxyl-term_hydrolase"/>
</dbReference>
<evidence type="ECO:0000256" key="3">
    <source>
        <dbReference type="ARBA" id="ARBA00012759"/>
    </source>
</evidence>
<dbReference type="GO" id="GO:0005525">
    <property type="term" value="F:GTP binding"/>
    <property type="evidence" value="ECO:0007669"/>
    <property type="project" value="InterPro"/>
</dbReference>
<evidence type="ECO:0000256" key="9">
    <source>
        <dbReference type="SAM" id="MobiDB-lite"/>
    </source>
</evidence>
<feature type="region of interest" description="Disordered" evidence="9">
    <location>
        <begin position="760"/>
        <end position="791"/>
    </location>
</feature>
<dbReference type="InterPro" id="IPR027417">
    <property type="entry name" value="P-loop_NTPase"/>
</dbReference>
<dbReference type="SUPFAM" id="SSF54001">
    <property type="entry name" value="Cysteine proteinases"/>
    <property type="match status" value="1"/>
</dbReference>
<dbReference type="InterPro" id="IPR001394">
    <property type="entry name" value="Peptidase_C19_UCH"/>
</dbReference>
<feature type="compositionally biased region" description="Basic and acidic residues" evidence="9">
    <location>
        <begin position="665"/>
        <end position="678"/>
    </location>
</feature>
<feature type="compositionally biased region" description="Low complexity" evidence="9">
    <location>
        <begin position="1103"/>
        <end position="1121"/>
    </location>
</feature>
<dbReference type="PANTHER" id="PTHR21646">
    <property type="entry name" value="UBIQUITIN CARBOXYL-TERMINAL HYDROLASE"/>
    <property type="match status" value="1"/>
</dbReference>
<evidence type="ECO:0000313" key="12">
    <source>
        <dbReference type="Proteomes" id="UP000244722"/>
    </source>
</evidence>
<dbReference type="InterPro" id="IPR018200">
    <property type="entry name" value="USP_CS"/>
</dbReference>
<dbReference type="GO" id="GO:0006508">
    <property type="term" value="P:proteolysis"/>
    <property type="evidence" value="ECO:0007669"/>
    <property type="project" value="UniProtKB-KW"/>
</dbReference>
<comment type="caution">
    <text evidence="11">The sequence shown here is derived from an EMBL/GenBank/DDBJ whole genome shotgun (WGS) entry which is preliminary data.</text>
</comment>
<feature type="coiled-coil region" evidence="8">
    <location>
        <begin position="224"/>
        <end position="258"/>
    </location>
</feature>
<name>A0A2T7A164_TUBBO</name>
<evidence type="ECO:0000256" key="7">
    <source>
        <dbReference type="ARBA" id="ARBA00022807"/>
    </source>
</evidence>
<keyword evidence="7" id="KW-0788">Thiol protease</keyword>
<dbReference type="InterPro" id="IPR006073">
    <property type="entry name" value="GTP-bd"/>
</dbReference>
<gene>
    <name evidence="11" type="ORF">B9Z19DRAFT_1062608</name>
</gene>
<feature type="domain" description="USP" evidence="10">
    <location>
        <begin position="380"/>
        <end position="1086"/>
    </location>
</feature>
<evidence type="ECO:0000256" key="2">
    <source>
        <dbReference type="ARBA" id="ARBA00009085"/>
    </source>
</evidence>
<evidence type="ECO:0000256" key="6">
    <source>
        <dbReference type="ARBA" id="ARBA00022801"/>
    </source>
</evidence>
<dbReference type="GO" id="GO:0004843">
    <property type="term" value="F:cysteine-type deubiquitinase activity"/>
    <property type="evidence" value="ECO:0007669"/>
    <property type="project" value="UniProtKB-EC"/>
</dbReference>
<dbReference type="Gene3D" id="3.90.70.10">
    <property type="entry name" value="Cysteine proteinases"/>
    <property type="match status" value="2"/>
</dbReference>
<dbReference type="AlphaFoldDB" id="A0A2T7A164"/>
<comment type="similarity">
    <text evidence="2">Belongs to the peptidase C19 family.</text>
</comment>
<feature type="coiled-coil region" evidence="8">
    <location>
        <begin position="290"/>
        <end position="371"/>
    </location>
</feature>
<dbReference type="Gene3D" id="3.40.50.300">
    <property type="entry name" value="P-loop containing nucleotide triphosphate hydrolases"/>
    <property type="match status" value="1"/>
</dbReference>
<dbReference type="OrthoDB" id="952271at2759"/>
<dbReference type="InterPro" id="IPR028889">
    <property type="entry name" value="USP"/>
</dbReference>
<dbReference type="STRING" id="42251.A0A2T7A164"/>
<evidence type="ECO:0000256" key="4">
    <source>
        <dbReference type="ARBA" id="ARBA00022670"/>
    </source>
</evidence>
<protein>
    <recommendedName>
        <fullName evidence="3">ubiquitinyl hydrolase 1</fullName>
        <ecNumber evidence="3">3.4.19.12</ecNumber>
    </recommendedName>
</protein>
<dbReference type="PROSITE" id="PS00973">
    <property type="entry name" value="USP_2"/>
    <property type="match status" value="1"/>
</dbReference>
<dbReference type="GO" id="GO:0016579">
    <property type="term" value="P:protein deubiquitination"/>
    <property type="evidence" value="ECO:0007669"/>
    <property type="project" value="InterPro"/>
</dbReference>
<dbReference type="EMBL" id="NESQ01000044">
    <property type="protein sequence ID" value="PUU81476.1"/>
    <property type="molecule type" value="Genomic_DNA"/>
</dbReference>
<keyword evidence="8" id="KW-0175">Coiled coil</keyword>
<dbReference type="Proteomes" id="UP000244722">
    <property type="component" value="Unassembled WGS sequence"/>
</dbReference>
<feature type="region of interest" description="Disordered" evidence="9">
    <location>
        <begin position="1094"/>
        <end position="1146"/>
    </location>
</feature>
<reference evidence="11 12" key="1">
    <citation type="submission" date="2017-04" db="EMBL/GenBank/DDBJ databases">
        <title>Draft genome sequence of Tuber borchii Vittad., a whitish edible truffle.</title>
        <authorList>
            <consortium name="DOE Joint Genome Institute"/>
            <person name="Murat C."/>
            <person name="Kuo A."/>
            <person name="Barry K.W."/>
            <person name="Clum A."/>
            <person name="Dockter R.B."/>
            <person name="Fauchery L."/>
            <person name="Iotti M."/>
            <person name="Kohler A."/>
            <person name="Labutti K."/>
            <person name="Lindquist E.A."/>
            <person name="Lipzen A."/>
            <person name="Ohm R.A."/>
            <person name="Wang M."/>
            <person name="Grigoriev I.V."/>
            <person name="Zambonelli A."/>
            <person name="Martin F.M."/>
        </authorList>
    </citation>
    <scope>NUCLEOTIDE SEQUENCE [LARGE SCALE GENOMIC DNA]</scope>
    <source>
        <strain evidence="11 12">Tbo3840</strain>
    </source>
</reference>
<sequence>MGNVGSLLTAPPKVSPGTEIIIALMGVTGAGKSYFIREVSGNSAVEEEGTNKVQSYSFEYAGARITLVDTPGFNGMNRSDTKVLRMIGDWASEAYRNDQLLSGIIYLHPITHTRMEGSILKNLRTLQSLCGQEALENVLLTTTQWSRVNWVEGEFRENRLRIREFWGGLIEKGATLQRFAGTRASGLELIHKLMLNKPKPLHIQNQMVKQHMTLFETDAGKCINELLVGQKKKHKEEVESLSLEHQEAIKAKEDEMNEILAAEQAKALEVAAAEKELLAESHAAEVKQREAEERERREEATAYIKSLEKQLAVEQAKAQKKLEEVVAEKEFLVESHAAEVKKREAEESERQEEAEAKTKLLEEQLVAEIKKRQNEALGKCGLSNLGNTCYMNSALQCLRSVAELSNYFLSNKYTEELNPGNPLSHNGKVAKAYAALLGHIFSPTCPGSVSPREFKSTISRYSLSFSGYEQRNTREFLEFLLDGLHEDLNRIQEKPCIEKPESTDGMVGDSEAIAKLAQEHWSIYKQRNDSVIADLFGGLYQSTLVCPDCEKVSITFDPFMDLTLLLPVENVWGRDIYFFPSSASGKGLIKVPVEMDKNSSIKSLKEHFARKFNLDPKKTMASEVYKGKFFKHYEDFQTVSETIRQDDDAFIYELDDAPTNYPPSKGEKTRRAGVHEPSDAQFDDDDDVPDPGAPECDRLLVPVFNKVQKQNRYGIGSTAEVFGFPFFIVVNRDERRSFDAIMKKIIGKYQVLTTRNFYKSEASPNESETEEAVEVKDELEDMNETEEETDDRFVDVSMKDASSMVGSDRKTAKSPRRSLPTGIQDLFTVKVTKRRSGDSAVITGWQSLETGFDIRERLNREQSASPLLMWGEGLICEWSIEGYDSMFGGESKDDLRGVPLYNSVPLVQDQELERKRKGIHLEDCLDEFAKEVILSGEDPWFCPRCKVHRRASKKFELWKCPDILVIHLKRFSSSRNFEDKIDVLIDCPVASLNLQERVGLKEEGKSLVYDLIAVDNHYGGLGGGHYTAYAKSWIDNKWYHYDGLFTLILHFKTAKITDKFIDSSVREVNEQKVITSAAYLLFYRRRSETSLGGPRLNRILGESTNSPGSASSSRNTSPSRAGEGGLSGNSSATVLLNGRSPGGGTD</sequence>
<evidence type="ECO:0000313" key="11">
    <source>
        <dbReference type="EMBL" id="PUU81476.1"/>
    </source>
</evidence>
<evidence type="ECO:0000256" key="5">
    <source>
        <dbReference type="ARBA" id="ARBA00022786"/>
    </source>
</evidence>
<dbReference type="PROSITE" id="PS50235">
    <property type="entry name" value="USP_3"/>
    <property type="match status" value="1"/>
</dbReference>
<accession>A0A2T7A164</accession>
<proteinExistence type="inferred from homology"/>
<evidence type="ECO:0000259" key="10">
    <source>
        <dbReference type="PROSITE" id="PS50235"/>
    </source>
</evidence>
<organism evidence="11 12">
    <name type="scientific">Tuber borchii</name>
    <name type="common">White truffle</name>
    <dbReference type="NCBI Taxonomy" id="42251"/>
    <lineage>
        <taxon>Eukaryota</taxon>
        <taxon>Fungi</taxon>
        <taxon>Dikarya</taxon>
        <taxon>Ascomycota</taxon>
        <taxon>Pezizomycotina</taxon>
        <taxon>Pezizomycetes</taxon>
        <taxon>Pezizales</taxon>
        <taxon>Tuberaceae</taxon>
        <taxon>Tuber</taxon>
    </lineage>
</organism>
<evidence type="ECO:0000256" key="8">
    <source>
        <dbReference type="SAM" id="Coils"/>
    </source>
</evidence>
<dbReference type="InterPro" id="IPR038765">
    <property type="entry name" value="Papain-like_cys_pep_sf"/>
</dbReference>
<dbReference type="SUPFAM" id="SSF52540">
    <property type="entry name" value="P-loop containing nucleoside triphosphate hydrolases"/>
    <property type="match status" value="1"/>
</dbReference>
<keyword evidence="4" id="KW-0645">Protease</keyword>
<dbReference type="EC" id="3.4.19.12" evidence="3"/>
<evidence type="ECO:0000256" key="1">
    <source>
        <dbReference type="ARBA" id="ARBA00000707"/>
    </source>
</evidence>